<feature type="chain" id="PRO_5030569392" evidence="2">
    <location>
        <begin position="21"/>
        <end position="327"/>
    </location>
</feature>
<keyword evidence="2" id="KW-0732">Signal</keyword>
<evidence type="ECO:0000256" key="2">
    <source>
        <dbReference type="SAM" id="SignalP"/>
    </source>
</evidence>
<dbReference type="AlphaFoldDB" id="A0A7Y0Q5P7"/>
<dbReference type="RefSeq" id="WP_169102719.1">
    <property type="nucleotide sequence ID" value="NZ_JABBVZ010000118.1"/>
</dbReference>
<gene>
    <name evidence="3" type="ORF">HIJ39_19625</name>
</gene>
<feature type="compositionally biased region" description="Polar residues" evidence="1">
    <location>
        <begin position="30"/>
        <end position="44"/>
    </location>
</feature>
<evidence type="ECO:0000256" key="1">
    <source>
        <dbReference type="SAM" id="MobiDB-lite"/>
    </source>
</evidence>
<dbReference type="EMBL" id="JABBVZ010000118">
    <property type="protein sequence ID" value="NMP24529.1"/>
    <property type="molecule type" value="Genomic_DNA"/>
</dbReference>
<evidence type="ECO:0000313" key="4">
    <source>
        <dbReference type="Proteomes" id="UP000533476"/>
    </source>
</evidence>
<dbReference type="PROSITE" id="PS51257">
    <property type="entry name" value="PROKAR_LIPOPROTEIN"/>
    <property type="match status" value="1"/>
</dbReference>
<feature type="signal peptide" evidence="2">
    <location>
        <begin position="1"/>
        <end position="20"/>
    </location>
</feature>
<accession>A0A7Y0Q5P7</accession>
<protein>
    <submittedName>
        <fullName evidence="3">Uncharacterized protein</fullName>
    </submittedName>
</protein>
<organism evidence="3 4">
    <name type="scientific">Sulfobacillus harzensis</name>
    <dbReference type="NCBI Taxonomy" id="2729629"/>
    <lineage>
        <taxon>Bacteria</taxon>
        <taxon>Bacillati</taxon>
        <taxon>Bacillota</taxon>
        <taxon>Clostridia</taxon>
        <taxon>Eubacteriales</taxon>
        <taxon>Clostridiales Family XVII. Incertae Sedis</taxon>
        <taxon>Sulfobacillus</taxon>
    </lineage>
</organism>
<comment type="caution">
    <text evidence="3">The sequence shown here is derived from an EMBL/GenBank/DDBJ whole genome shotgun (WGS) entry which is preliminary data.</text>
</comment>
<dbReference type="Proteomes" id="UP000533476">
    <property type="component" value="Unassembled WGS sequence"/>
</dbReference>
<feature type="compositionally biased region" description="Low complexity" evidence="1">
    <location>
        <begin position="70"/>
        <end position="90"/>
    </location>
</feature>
<keyword evidence="4" id="KW-1185">Reference proteome</keyword>
<name>A0A7Y0Q5P7_9FIRM</name>
<proteinExistence type="predicted"/>
<feature type="compositionally biased region" description="Low complexity" evidence="1">
    <location>
        <begin position="54"/>
        <end position="63"/>
    </location>
</feature>
<feature type="region of interest" description="Disordered" evidence="1">
    <location>
        <begin position="28"/>
        <end position="102"/>
    </location>
</feature>
<sequence length="327" mass="33547">MGKQSLTAALALVSLTAALAACGTPAPAPNNSHNKGGTGTTHKSAQAGAKKNTKSGSGAKTGNSSGGNKGAASTGKATGHKGTTSGTSAAQNKKVSGTGAANATGTAIGTAATKPISLKTLPSITSLDPYNPHHAAYHEVSAFINEMGYHWATQVPGIVYMTNNHNQVTAVEAQFPQNHGTFGWYDPPTPPTILNASLAWHSEHLYFVAPNSITTGMSATLPSDLTSWNAFKAVNTRLNLYVKEPKTYHGYTVYAPPNGPGIKVLVSPSGPIAGFLVGEPAMWGWSPVYLQSNGKPVHSLAYGTAYQSAFMLGPSKAPAASAGTTTK</sequence>
<evidence type="ECO:0000313" key="3">
    <source>
        <dbReference type="EMBL" id="NMP24529.1"/>
    </source>
</evidence>
<reference evidence="3 4" key="1">
    <citation type="submission" date="2020-04" db="EMBL/GenBank/DDBJ databases">
        <authorList>
            <person name="Zhang R."/>
            <person name="Schippers A."/>
        </authorList>
    </citation>
    <scope>NUCLEOTIDE SEQUENCE [LARGE SCALE GENOMIC DNA]</scope>
    <source>
        <strain evidence="3 4">DSM 109850</strain>
    </source>
</reference>